<dbReference type="EMBL" id="JBHTHQ010000021">
    <property type="protein sequence ID" value="MFD0705205.1"/>
    <property type="molecule type" value="Genomic_DNA"/>
</dbReference>
<proteinExistence type="predicted"/>
<name>A0ABW2Y778_9BIFI</name>
<keyword evidence="2" id="KW-1185">Reference proteome</keyword>
<organism evidence="1 2">
    <name type="scientific">Alloscardovia venturai</name>
    <dbReference type="NCBI Taxonomy" id="1769421"/>
    <lineage>
        <taxon>Bacteria</taxon>
        <taxon>Bacillati</taxon>
        <taxon>Actinomycetota</taxon>
        <taxon>Actinomycetes</taxon>
        <taxon>Bifidobacteriales</taxon>
        <taxon>Bifidobacteriaceae</taxon>
        <taxon>Alloscardovia</taxon>
    </lineage>
</organism>
<protein>
    <submittedName>
        <fullName evidence="1">DUF3107 domain-containing protein</fullName>
    </submittedName>
</protein>
<dbReference type="InterPro" id="IPR021456">
    <property type="entry name" value="DUF3107"/>
</dbReference>
<dbReference type="Pfam" id="PF11305">
    <property type="entry name" value="DUF3107"/>
    <property type="match status" value="1"/>
</dbReference>
<sequence>MNVEIGIHNVPKVISFETNESATDVSHKIDTALNNHETLQLTDEKGRVVIVPSDSLGYVILGTETAHPVGFGAL</sequence>
<evidence type="ECO:0000313" key="2">
    <source>
        <dbReference type="Proteomes" id="UP001597036"/>
    </source>
</evidence>
<dbReference type="RefSeq" id="WP_377938900.1">
    <property type="nucleotide sequence ID" value="NZ_JBHTHQ010000021.1"/>
</dbReference>
<comment type="caution">
    <text evidence="1">The sequence shown here is derived from an EMBL/GenBank/DDBJ whole genome shotgun (WGS) entry which is preliminary data.</text>
</comment>
<evidence type="ECO:0000313" key="1">
    <source>
        <dbReference type="EMBL" id="MFD0705205.1"/>
    </source>
</evidence>
<accession>A0ABW2Y778</accession>
<reference evidence="2" key="1">
    <citation type="journal article" date="2019" name="Int. J. Syst. Evol. Microbiol.">
        <title>The Global Catalogue of Microorganisms (GCM) 10K type strain sequencing project: providing services to taxonomists for standard genome sequencing and annotation.</title>
        <authorList>
            <consortium name="The Broad Institute Genomics Platform"/>
            <consortium name="The Broad Institute Genome Sequencing Center for Infectious Disease"/>
            <person name="Wu L."/>
            <person name="Ma J."/>
        </authorList>
    </citation>
    <scope>NUCLEOTIDE SEQUENCE [LARGE SCALE GENOMIC DNA]</scope>
    <source>
        <strain evidence="2">CCM 8604</strain>
    </source>
</reference>
<dbReference type="Proteomes" id="UP001597036">
    <property type="component" value="Unassembled WGS sequence"/>
</dbReference>
<gene>
    <name evidence="1" type="ORF">ACFQY8_05545</name>
</gene>